<evidence type="ECO:0000313" key="2">
    <source>
        <dbReference type="Proteomes" id="UP000460435"/>
    </source>
</evidence>
<keyword evidence="2" id="KW-1185">Reference proteome</keyword>
<name>A0A7K3M2V9_9ACTN</name>
<protein>
    <submittedName>
        <fullName evidence="1">Uncharacterized protein</fullName>
    </submittedName>
</protein>
<dbReference type="AlphaFoldDB" id="A0A7K3M2V9"/>
<gene>
    <name evidence="1" type="ORF">F7O44_06755</name>
</gene>
<dbReference type="EMBL" id="WLZY01000002">
    <property type="protein sequence ID" value="NDL56768.1"/>
    <property type="molecule type" value="Genomic_DNA"/>
</dbReference>
<proteinExistence type="predicted"/>
<evidence type="ECO:0000313" key="1">
    <source>
        <dbReference type="EMBL" id="NDL56768.1"/>
    </source>
</evidence>
<dbReference type="Proteomes" id="UP000460435">
    <property type="component" value="Unassembled WGS sequence"/>
</dbReference>
<dbReference type="RefSeq" id="WP_162449478.1">
    <property type="nucleotide sequence ID" value="NZ_WLZY01000002.1"/>
</dbReference>
<organism evidence="1 2">
    <name type="scientific">Phytoactinopolyspora mesophila</name>
    <dbReference type="NCBI Taxonomy" id="2650750"/>
    <lineage>
        <taxon>Bacteria</taxon>
        <taxon>Bacillati</taxon>
        <taxon>Actinomycetota</taxon>
        <taxon>Actinomycetes</taxon>
        <taxon>Jiangellales</taxon>
        <taxon>Jiangellaceae</taxon>
        <taxon>Phytoactinopolyspora</taxon>
    </lineage>
</organism>
<accession>A0A7K3M2V9</accession>
<comment type="caution">
    <text evidence="1">The sequence shown here is derived from an EMBL/GenBank/DDBJ whole genome shotgun (WGS) entry which is preliminary data.</text>
</comment>
<reference evidence="1 2" key="1">
    <citation type="submission" date="2019-11" db="EMBL/GenBank/DDBJ databases">
        <authorList>
            <person name="Li X.-J."/>
            <person name="Feng X.-M."/>
        </authorList>
    </citation>
    <scope>NUCLEOTIDE SEQUENCE [LARGE SCALE GENOMIC DNA]</scope>
    <source>
        <strain evidence="1 2">XMNu-373</strain>
    </source>
</reference>
<sequence length="108" mass="12963">MVERRIRYSEERPYVVPDTLEELTGPTRGEVTLPSRLDWSEQGTYNLDDPRELSVMYERVLREAMDVEDLCRYVNGAMLRRAWPRMFLPGRVRALWEERFPQLTRTEL</sequence>